<dbReference type="InterPro" id="IPR008972">
    <property type="entry name" value="Cupredoxin"/>
</dbReference>
<keyword evidence="1" id="KW-0732">Signal</keyword>
<name>A0ABR8P1B0_9GAMM</name>
<dbReference type="RefSeq" id="WP_191595021.1">
    <property type="nucleotide sequence ID" value="NZ_JACYFC010000003.1"/>
</dbReference>
<feature type="signal peptide" evidence="1">
    <location>
        <begin position="1"/>
        <end position="18"/>
    </location>
</feature>
<dbReference type="EMBL" id="JACYFC010000003">
    <property type="protein sequence ID" value="MBD5771655.1"/>
    <property type="molecule type" value="Genomic_DNA"/>
</dbReference>
<keyword evidence="3" id="KW-1185">Reference proteome</keyword>
<dbReference type="Proteomes" id="UP000604161">
    <property type="component" value="Unassembled WGS sequence"/>
</dbReference>
<gene>
    <name evidence="2" type="ORF">IF202_11390</name>
</gene>
<dbReference type="SUPFAM" id="SSF49503">
    <property type="entry name" value="Cupredoxins"/>
    <property type="match status" value="1"/>
</dbReference>
<comment type="caution">
    <text evidence="2">The sequence shown here is derived from an EMBL/GenBank/DDBJ whole genome shotgun (WGS) entry which is preliminary data.</text>
</comment>
<evidence type="ECO:0000313" key="2">
    <source>
        <dbReference type="EMBL" id="MBD5771655.1"/>
    </source>
</evidence>
<reference evidence="2 3" key="1">
    <citation type="submission" date="2020-09" db="EMBL/GenBank/DDBJ databases">
        <title>Marinomonas sp. nov., isolated from the cysticercosis algae of Qingdao, China.</title>
        <authorList>
            <person name="Sun X."/>
        </authorList>
    </citation>
    <scope>NUCLEOTIDE SEQUENCE [LARGE SCALE GENOMIC DNA]</scope>
    <source>
        <strain evidence="2 3">SM2066</strain>
    </source>
</reference>
<feature type="chain" id="PRO_5046855768" evidence="1">
    <location>
        <begin position="19"/>
        <end position="204"/>
    </location>
</feature>
<proteinExistence type="predicted"/>
<accession>A0ABR8P1B0</accession>
<dbReference type="Gene3D" id="2.60.40.420">
    <property type="entry name" value="Cupredoxins - blue copper proteins"/>
    <property type="match status" value="1"/>
</dbReference>
<organism evidence="2 3">
    <name type="scientific">Marinomonas colpomeniae</name>
    <dbReference type="NCBI Taxonomy" id="2774408"/>
    <lineage>
        <taxon>Bacteria</taxon>
        <taxon>Pseudomonadati</taxon>
        <taxon>Pseudomonadota</taxon>
        <taxon>Gammaproteobacteria</taxon>
        <taxon>Oceanospirillales</taxon>
        <taxon>Oceanospirillaceae</taxon>
        <taxon>Marinomonas</taxon>
    </lineage>
</organism>
<evidence type="ECO:0000256" key="1">
    <source>
        <dbReference type="SAM" id="SignalP"/>
    </source>
</evidence>
<evidence type="ECO:0000313" key="3">
    <source>
        <dbReference type="Proteomes" id="UP000604161"/>
    </source>
</evidence>
<sequence length="204" mass="22712">MRYLLSLICVFSLQSAWADMTLTVLDQNGLPVEDSVIILSDSPVSTPESVAVMNQIYSSFVPRVLVIQKNQSVSFPNSDDIRHHVYSFSIPKAFEIKLYKGKEIPPVVFDTSGIVVLGCNIHDSMIGYIIIADNTFAAKTDKDGKVRLPARKGDKISLWTERDMESVTAMSSFNITSDTEQSIKLDLLPPIEVEDHSQHKHNNG</sequence>
<protein>
    <submittedName>
        <fullName evidence="2">Methylamine utilization protein</fullName>
    </submittedName>
</protein>